<keyword evidence="3" id="KW-1185">Reference proteome</keyword>
<protein>
    <submittedName>
        <fullName evidence="2">Uncharacterized protein</fullName>
    </submittedName>
</protein>
<dbReference type="AlphaFoldDB" id="A0A2L2THV4"/>
<reference evidence="3" key="1">
    <citation type="submission" date="2014-10" db="EMBL/GenBank/DDBJ databases">
        <authorList>
            <person name="King R."/>
        </authorList>
    </citation>
    <scope>NUCLEOTIDE SEQUENCE [LARGE SCALE GENOMIC DNA]</scope>
    <source>
        <strain evidence="3">A3/5</strain>
    </source>
</reference>
<name>A0A2L2THV4_9HYPO</name>
<dbReference type="KEGG" id="fvn:FVRRES_09755"/>
<proteinExistence type="predicted"/>
<evidence type="ECO:0000256" key="1">
    <source>
        <dbReference type="SAM" id="MobiDB-lite"/>
    </source>
</evidence>
<evidence type="ECO:0000313" key="2">
    <source>
        <dbReference type="EMBL" id="CEI69678.1"/>
    </source>
</evidence>
<dbReference type="OrthoDB" id="5154063at2759"/>
<dbReference type="EMBL" id="LN649231">
    <property type="protein sequence ID" value="CEI69678.1"/>
    <property type="molecule type" value="Genomic_DNA"/>
</dbReference>
<accession>A0A2L2THV4</accession>
<dbReference type="GeneID" id="37261393"/>
<dbReference type="Proteomes" id="UP000245910">
    <property type="component" value="Chromosome III"/>
</dbReference>
<sequence length="310" mass="36057">MPCCIGIIQFQRCRHSLLLKLGCTNHCEELCPPEMQVGLVSTSYLWLCEDCHERKTNIDLDDRCNKWADLMMDIPECDAQLRIHIEDAVRAREEYEEVTCEKSRVGCIEEIQWVVEWTYEYGIMLYDVLFKKMCEPRKAAARMDDLREMKMHEWDLLVVKDALRNPKVLFEEQLNETYWFINDQSNEQYLLRKQLQQPPVFNRPPVPLFPWKGKEDESRSSESTNTLISEDLDADGDKIIIDSQGEQAHTEHRSATSSSPTERDSHSTTDVTAVRDSSRSDQPGDMALDEWSIEKSSCEPHWPSYTTPAL</sequence>
<evidence type="ECO:0000313" key="3">
    <source>
        <dbReference type="Proteomes" id="UP000245910"/>
    </source>
</evidence>
<organism evidence="2 3">
    <name type="scientific">Fusarium venenatum</name>
    <dbReference type="NCBI Taxonomy" id="56646"/>
    <lineage>
        <taxon>Eukaryota</taxon>
        <taxon>Fungi</taxon>
        <taxon>Dikarya</taxon>
        <taxon>Ascomycota</taxon>
        <taxon>Pezizomycotina</taxon>
        <taxon>Sordariomycetes</taxon>
        <taxon>Hypocreomycetidae</taxon>
        <taxon>Hypocreales</taxon>
        <taxon>Nectriaceae</taxon>
        <taxon>Fusarium</taxon>
    </lineage>
</organism>
<feature type="region of interest" description="Disordered" evidence="1">
    <location>
        <begin position="204"/>
        <end position="286"/>
    </location>
</feature>
<dbReference type="RefSeq" id="XP_025593392.1">
    <property type="nucleotide sequence ID" value="XM_025738652.1"/>
</dbReference>